<protein>
    <submittedName>
        <fullName evidence="1">Uncharacterized protein</fullName>
    </submittedName>
</protein>
<organism evidence="1">
    <name type="scientific">Peromfec virus RodF5_3</name>
    <dbReference type="NCBI Taxonomy" id="2929339"/>
    <lineage>
        <taxon>Viruses</taxon>
        <taxon>Monodnaviria</taxon>
        <taxon>Sangervirae</taxon>
        <taxon>Phixviricota</taxon>
        <taxon>Malgrandaviricetes</taxon>
        <taxon>Petitvirales</taxon>
        <taxon>Microviridae</taxon>
    </lineage>
</organism>
<evidence type="ECO:0000313" key="1">
    <source>
        <dbReference type="EMBL" id="UPW41877.1"/>
    </source>
</evidence>
<accession>A0A976R7V4</accession>
<name>A0A976R7V4_9VIRU</name>
<sequence>MRLRLRPHCSDFADKVFLVGSHSEFYALKTFLEHFLSENSLTEDNLFTLYSSDEINFCRSLYRSLEVLR</sequence>
<dbReference type="EMBL" id="OM869685">
    <property type="protein sequence ID" value="UPW41877.1"/>
    <property type="molecule type" value="Genomic_DNA"/>
</dbReference>
<proteinExistence type="predicted"/>
<reference evidence="1" key="1">
    <citation type="submission" date="2022-02" db="EMBL/GenBank/DDBJ databases">
        <title>Towards deciphering the DNA virus diversity associated with rodent species in the families Cricetidae and Heteromyidae.</title>
        <authorList>
            <person name="Lund M."/>
            <person name="Larsen B.B."/>
            <person name="Gryseels S."/>
            <person name="Kraberger S."/>
            <person name="Rowsey D.M."/>
            <person name="Steger L."/>
            <person name="Yule K.M."/>
            <person name="Upham N.S."/>
            <person name="Worobey M."/>
            <person name="Van Doorslaer K."/>
            <person name="Varsani A."/>
        </authorList>
    </citation>
    <scope>NUCLEOTIDE SEQUENCE</scope>
    <source>
        <strain evidence="1">NeonRodF5_3</strain>
    </source>
</reference>